<evidence type="ECO:0000256" key="1">
    <source>
        <dbReference type="ARBA" id="ARBA00004245"/>
    </source>
</evidence>
<dbReference type="InterPro" id="IPR029197">
    <property type="entry name" value="CKAP2_C"/>
</dbReference>
<dbReference type="Pfam" id="PF15297">
    <property type="entry name" value="CKAP2_C"/>
    <property type="match status" value="1"/>
</dbReference>
<keyword evidence="4" id="KW-0597">Phosphoprotein</keyword>
<evidence type="ECO:0000259" key="7">
    <source>
        <dbReference type="Pfam" id="PF15297"/>
    </source>
</evidence>
<dbReference type="OrthoDB" id="6350539at2759"/>
<feature type="compositionally biased region" description="Polar residues" evidence="6">
    <location>
        <begin position="1"/>
        <end position="18"/>
    </location>
</feature>
<keyword evidence="3" id="KW-0963">Cytoplasm</keyword>
<feature type="region of interest" description="Disordered" evidence="6">
    <location>
        <begin position="1"/>
        <end position="32"/>
    </location>
</feature>
<sequence>MMEEQISSVFSKQSTGAPSSCLKRNPSLKRRKNVPVIKQTKTSMIRMVNANPLLLTSDMQKENKKELTGIGIPKSFSLQSAKDFNSYSVNTFKKTSIPSSTASVKLMKKPTSPKCNTDTRKRCLLKTTTKFNQQADDLKKKPIEFVKPAKSTQLTKSNNKTIINKVPQNSAKYKLNYIKPNELKENLNGIPDNKRLPKRRSLSAEHYDRQNKKINTLQKTQRRRDSTKSDQQKVTTKRRSLSAENFDTKFLETPSKNVSHTKNNYISPIEEERSQINRCSKTPNSFNRVFFSTPMATLKTPATIKKDMYSRLNEWLKKRNRPLYTYHHLKCFGVKQSDIKEVDEENKENIEEVLVRSESYNDLRIDHCEKIPQNETNLLKNVDYKIVSRDALNDLYSLINDGYSEQQCIIWLNLIHEKCPEIEQYPKYWECRAALEQCKGNLTDAIECYKKAVVKGADVQDVDSALEDLLKKFSVLNISNSAKELEYNDKLKREKAFVLQQARNAFKSSVIQFAIKEKLNREQKENEQVKQIMVTPVRRSVRLSKSCHNTPGMRICSNLCQLEPEKMIFQNNPALSIRYN</sequence>
<feature type="compositionally biased region" description="Basic and acidic residues" evidence="6">
    <location>
        <begin position="202"/>
        <end position="211"/>
    </location>
</feature>
<dbReference type="GeneID" id="108736962"/>
<dbReference type="AlphaFoldDB" id="A0A1W4WY68"/>
<dbReference type="RefSeq" id="XP_018325098.1">
    <property type="nucleotide sequence ID" value="XM_018469596.2"/>
</dbReference>
<feature type="region of interest" description="Disordered" evidence="6">
    <location>
        <begin position="184"/>
        <end position="240"/>
    </location>
</feature>
<evidence type="ECO:0000256" key="2">
    <source>
        <dbReference type="ARBA" id="ARBA00009468"/>
    </source>
</evidence>
<evidence type="ECO:0000313" key="9">
    <source>
        <dbReference type="RefSeq" id="XP_018325087.1"/>
    </source>
</evidence>
<name>A0A1W4WY68_AGRPL</name>
<keyword evidence="8" id="KW-1185">Reference proteome</keyword>
<dbReference type="Proteomes" id="UP000192223">
    <property type="component" value="Unplaced"/>
</dbReference>
<evidence type="ECO:0000256" key="3">
    <source>
        <dbReference type="ARBA" id="ARBA00022490"/>
    </source>
</evidence>
<comment type="subcellular location">
    <subcellularLocation>
        <location evidence="1">Cytoplasm</location>
        <location evidence="1">Cytoskeleton</location>
    </subcellularLocation>
</comment>
<evidence type="ECO:0000256" key="5">
    <source>
        <dbReference type="ARBA" id="ARBA00023212"/>
    </source>
</evidence>
<protein>
    <submittedName>
        <fullName evidence="9 10">Cytoskeleton-associated protein 2-like</fullName>
    </submittedName>
</protein>
<dbReference type="RefSeq" id="XP_018325087.1">
    <property type="nucleotide sequence ID" value="XM_018469585.2"/>
</dbReference>
<evidence type="ECO:0000313" key="8">
    <source>
        <dbReference type="Proteomes" id="UP000192223"/>
    </source>
</evidence>
<evidence type="ECO:0000313" key="10">
    <source>
        <dbReference type="RefSeq" id="XP_018325098.1"/>
    </source>
</evidence>
<feature type="domain" description="Cytoskeleton-associated protein 2 C-terminal" evidence="7">
    <location>
        <begin position="393"/>
        <end position="473"/>
    </location>
</feature>
<proteinExistence type="inferred from homology"/>
<organism evidence="8 10">
    <name type="scientific">Agrilus planipennis</name>
    <name type="common">Emerald ash borer</name>
    <name type="synonym">Agrilus marcopoli</name>
    <dbReference type="NCBI Taxonomy" id="224129"/>
    <lineage>
        <taxon>Eukaryota</taxon>
        <taxon>Metazoa</taxon>
        <taxon>Ecdysozoa</taxon>
        <taxon>Arthropoda</taxon>
        <taxon>Hexapoda</taxon>
        <taxon>Insecta</taxon>
        <taxon>Pterygota</taxon>
        <taxon>Neoptera</taxon>
        <taxon>Endopterygota</taxon>
        <taxon>Coleoptera</taxon>
        <taxon>Polyphaga</taxon>
        <taxon>Elateriformia</taxon>
        <taxon>Buprestoidea</taxon>
        <taxon>Buprestidae</taxon>
        <taxon>Agrilinae</taxon>
        <taxon>Agrilus</taxon>
    </lineage>
</organism>
<comment type="similarity">
    <text evidence="2">Belongs to the CKAP2 family.</text>
</comment>
<dbReference type="GO" id="GO:0005856">
    <property type="term" value="C:cytoskeleton"/>
    <property type="evidence" value="ECO:0007669"/>
    <property type="project" value="UniProtKB-SubCell"/>
</dbReference>
<evidence type="ECO:0000256" key="6">
    <source>
        <dbReference type="SAM" id="MobiDB-lite"/>
    </source>
</evidence>
<gene>
    <name evidence="9 10" type="primary">LOC108736962</name>
</gene>
<evidence type="ECO:0000256" key="4">
    <source>
        <dbReference type="ARBA" id="ARBA00022553"/>
    </source>
</evidence>
<reference evidence="9 10" key="1">
    <citation type="submission" date="2025-04" db="UniProtKB">
        <authorList>
            <consortium name="RefSeq"/>
        </authorList>
    </citation>
    <scope>IDENTIFICATION</scope>
    <source>
        <tissue evidence="9 10">Entire body</tissue>
    </source>
</reference>
<keyword evidence="5" id="KW-0206">Cytoskeleton</keyword>
<accession>A0A1W4WY68</accession>
<dbReference type="KEGG" id="apln:108736962"/>